<feature type="compositionally biased region" description="Low complexity" evidence="1">
    <location>
        <begin position="8"/>
        <end position="35"/>
    </location>
</feature>
<dbReference type="InterPro" id="IPR042621">
    <property type="entry name" value="TTC23/TTC23L"/>
</dbReference>
<proteinExistence type="predicted"/>
<sequence>MSKKKSEWSSSESDSEKSFSSLSSHSRSQSVNSKSTRQSKDRQTSSRYSDNFSSGSLDTDIKSKKTKTPSFSDTESISSSKSAESEPNSFKNLIQDNEPNGKLPTKVYQILESLKNSLINVYNLKKTFKENTLLIKQYSTQSSELTANNEKISDLMVQECLGCIALSQVVFGSSHWRYAMAYTELALIYLEFKNLPKQSKQYCEIAWKILYEELKNKTLHEANKSENQSNNFASITPQVVNKHQMMLNYIYGRACTLLKENDRGLSILEKAEEFYENWLNDLSELKLKFKYKEEICSWKLKIYFALAK</sequence>
<evidence type="ECO:0000256" key="1">
    <source>
        <dbReference type="SAM" id="MobiDB-lite"/>
    </source>
</evidence>
<dbReference type="AlphaFoldDB" id="A0A3M7RTA7"/>
<reference evidence="2 3" key="1">
    <citation type="journal article" date="2018" name="Sci. Rep.">
        <title>Genomic signatures of local adaptation to the degree of environmental predictability in rotifers.</title>
        <authorList>
            <person name="Franch-Gras L."/>
            <person name="Hahn C."/>
            <person name="Garcia-Roger E.M."/>
            <person name="Carmona M.J."/>
            <person name="Serra M."/>
            <person name="Gomez A."/>
        </authorList>
    </citation>
    <scope>NUCLEOTIDE SEQUENCE [LARGE SCALE GENOMIC DNA]</scope>
    <source>
        <strain evidence="2">HYR1</strain>
    </source>
</reference>
<evidence type="ECO:0000313" key="2">
    <source>
        <dbReference type="EMBL" id="RNA26660.1"/>
    </source>
</evidence>
<feature type="compositionally biased region" description="Polar residues" evidence="1">
    <location>
        <begin position="45"/>
        <end position="57"/>
    </location>
</feature>
<dbReference type="PANTHER" id="PTHR14485:SF2">
    <property type="entry name" value="FUNGAL STAND N-TERMINAL GOODBYE DOMAIN-CONTAINING PROTEIN"/>
    <property type="match status" value="1"/>
</dbReference>
<dbReference type="Proteomes" id="UP000276133">
    <property type="component" value="Unassembled WGS sequence"/>
</dbReference>
<keyword evidence="3" id="KW-1185">Reference proteome</keyword>
<accession>A0A3M7RTA7</accession>
<comment type="caution">
    <text evidence="2">The sequence shown here is derived from an EMBL/GenBank/DDBJ whole genome shotgun (WGS) entry which is preliminary data.</text>
</comment>
<feature type="region of interest" description="Disordered" evidence="1">
    <location>
        <begin position="1"/>
        <end position="98"/>
    </location>
</feature>
<name>A0A3M7RTA7_BRAPC</name>
<evidence type="ECO:0000313" key="3">
    <source>
        <dbReference type="Proteomes" id="UP000276133"/>
    </source>
</evidence>
<dbReference type="PANTHER" id="PTHR14485">
    <property type="entry name" value="TETRATRICOPEPTIDE REPEAT PROTEIN 23"/>
    <property type="match status" value="1"/>
</dbReference>
<dbReference type="EMBL" id="REGN01002696">
    <property type="protein sequence ID" value="RNA26660.1"/>
    <property type="molecule type" value="Genomic_DNA"/>
</dbReference>
<dbReference type="OrthoDB" id="9986634at2759"/>
<feature type="compositionally biased region" description="Low complexity" evidence="1">
    <location>
        <begin position="70"/>
        <end position="89"/>
    </location>
</feature>
<gene>
    <name evidence="2" type="ORF">BpHYR1_001966</name>
</gene>
<organism evidence="2 3">
    <name type="scientific">Brachionus plicatilis</name>
    <name type="common">Marine rotifer</name>
    <name type="synonym">Brachionus muelleri</name>
    <dbReference type="NCBI Taxonomy" id="10195"/>
    <lineage>
        <taxon>Eukaryota</taxon>
        <taxon>Metazoa</taxon>
        <taxon>Spiralia</taxon>
        <taxon>Gnathifera</taxon>
        <taxon>Rotifera</taxon>
        <taxon>Eurotatoria</taxon>
        <taxon>Monogononta</taxon>
        <taxon>Pseudotrocha</taxon>
        <taxon>Ploima</taxon>
        <taxon>Brachionidae</taxon>
        <taxon>Brachionus</taxon>
    </lineage>
</organism>
<protein>
    <submittedName>
        <fullName evidence="2">Tetratricopeptide repeat 23 isoform X4</fullName>
    </submittedName>
</protein>